<evidence type="ECO:0000313" key="2">
    <source>
        <dbReference type="EMBL" id="OBA24537.1"/>
    </source>
</evidence>
<evidence type="ECO:0000256" key="1">
    <source>
        <dbReference type="SAM" id="Coils"/>
    </source>
</evidence>
<evidence type="ECO:0000313" key="3">
    <source>
        <dbReference type="Proteomes" id="UP000092555"/>
    </source>
</evidence>
<dbReference type="EMBL" id="LXTC01000001">
    <property type="protein sequence ID" value="OBA24537.1"/>
    <property type="molecule type" value="Genomic_DNA"/>
</dbReference>
<dbReference type="AlphaFoldDB" id="A0A1A0HKW7"/>
<protein>
    <submittedName>
        <fullName evidence="2">Uncharacterized protein</fullName>
    </submittedName>
</protein>
<keyword evidence="3" id="KW-1185">Reference proteome</keyword>
<gene>
    <name evidence="2" type="ORF">METBIDRAFT_30778</name>
</gene>
<comment type="caution">
    <text evidence="2">The sequence shown here is derived from an EMBL/GenBank/DDBJ whole genome shotgun (WGS) entry which is preliminary data.</text>
</comment>
<dbReference type="OrthoDB" id="3996692at2759"/>
<dbReference type="STRING" id="869754.A0A1A0HKW7"/>
<dbReference type="Proteomes" id="UP000092555">
    <property type="component" value="Unassembled WGS sequence"/>
</dbReference>
<feature type="coiled-coil region" evidence="1">
    <location>
        <begin position="506"/>
        <end position="533"/>
    </location>
</feature>
<proteinExistence type="predicted"/>
<name>A0A1A0HKW7_9ASCO</name>
<dbReference type="RefSeq" id="XP_018715018.1">
    <property type="nucleotide sequence ID" value="XM_018855706.1"/>
</dbReference>
<accession>A0A1A0HKW7</accession>
<organism evidence="2 3">
    <name type="scientific">Metschnikowia bicuspidata var. bicuspidata NRRL YB-4993</name>
    <dbReference type="NCBI Taxonomy" id="869754"/>
    <lineage>
        <taxon>Eukaryota</taxon>
        <taxon>Fungi</taxon>
        <taxon>Dikarya</taxon>
        <taxon>Ascomycota</taxon>
        <taxon>Saccharomycotina</taxon>
        <taxon>Pichiomycetes</taxon>
        <taxon>Metschnikowiaceae</taxon>
        <taxon>Metschnikowia</taxon>
    </lineage>
</organism>
<dbReference type="GeneID" id="30028682"/>
<keyword evidence="1" id="KW-0175">Coiled coil</keyword>
<sequence length="534" mass="60675">MLDPETFMKNSPFKVCNDVSYNLSNTTPELLKFQLQEQVRSQLQPQHILESLFAESSFNTHLQNIIQENSLFFEEDTDGNDEFLQDSEASGSLTPRSDLSDLSKTVADLKMYDYPNMRVLIENSVFDASQISSKSILSLSTLKDVKESIAEKTELKKYLEDKCLLSNQFCTTLLSAPESSRSELDSLLLLKVLKQISDLQLRLIKTSQELDDLNLQLNNHNLVCLISGYIEDVRISNMSRGSSFDMSSQSPRHDDVQSLRAFEALFSHIVSLAAQKNVSLPIFPSESDTVALQEKISWASECINALVAGASAPSSADTEEFEFTVVDDDSLIKDHSFLSATPQSTYKKATDLEKVLSEYKIALNDLRFSQEYFTKKYNYLKENSLKTILEYRKKKIYLEKELSRLQGRSSVPPENSKDSFKSKYTLKLKDQEILRLRKELNSLKIDVMGNKTIASSSAISPSLLSSLDNDLQEDHTLSSAASPTRLKMMSTAILRKEFKKIVEDIQDQYEVELEEERARLRGMELQLQQMGHER</sequence>
<reference evidence="2 3" key="1">
    <citation type="submission" date="2016-05" db="EMBL/GenBank/DDBJ databases">
        <title>Comparative genomics of biotechnologically important yeasts.</title>
        <authorList>
            <consortium name="DOE Joint Genome Institute"/>
            <person name="Riley R."/>
            <person name="Haridas S."/>
            <person name="Wolfe K.H."/>
            <person name="Lopes M.R."/>
            <person name="Hittinger C.T."/>
            <person name="Goker M."/>
            <person name="Salamov A."/>
            <person name="Wisecaver J."/>
            <person name="Long T.M."/>
            <person name="Aerts A.L."/>
            <person name="Barry K."/>
            <person name="Choi C."/>
            <person name="Clum A."/>
            <person name="Coughlan A.Y."/>
            <person name="Deshpande S."/>
            <person name="Douglass A.P."/>
            <person name="Hanson S.J."/>
            <person name="Klenk H.-P."/>
            <person name="LaButti K."/>
            <person name="Lapidus A."/>
            <person name="Lindquist E."/>
            <person name="Lipzen A."/>
            <person name="Meier-kolthoff J.P."/>
            <person name="Ohm R.A."/>
            <person name="Otillar R.P."/>
            <person name="Pangilinan J."/>
            <person name="Peng Y."/>
            <person name="Rokas A."/>
            <person name="Rosa C.A."/>
            <person name="Scheuner C."/>
            <person name="Sibirny A.A."/>
            <person name="Slot J.C."/>
            <person name="Stielow J.B."/>
            <person name="Sun H."/>
            <person name="Kurtzman C.P."/>
            <person name="Blackwell M."/>
            <person name="Grigoriev I.V."/>
            <person name="Jeffries T.W."/>
        </authorList>
    </citation>
    <scope>NUCLEOTIDE SEQUENCE [LARGE SCALE GENOMIC DNA]</scope>
    <source>
        <strain evidence="2 3">NRRL YB-4993</strain>
    </source>
</reference>